<evidence type="ECO:0000313" key="13">
    <source>
        <dbReference type="EMBL" id="BAM80835.1"/>
    </source>
</evidence>
<dbReference type="InterPro" id="IPR011257">
    <property type="entry name" value="DNA_glycosylase"/>
</dbReference>
<comment type="subcellular location">
    <subcellularLocation>
        <location evidence="1">Nucleus</location>
    </subcellularLocation>
</comment>
<dbReference type="GO" id="GO:0006285">
    <property type="term" value="P:base-excision repair, AP site formation"/>
    <property type="evidence" value="ECO:0007669"/>
    <property type="project" value="TreeGrafter"/>
</dbReference>
<protein>
    <recommendedName>
        <fullName evidence="3">DNA-(apurinic or apyrimidinic site) lyase</fullName>
        <ecNumber evidence="3">4.2.99.18</ecNumber>
    </recommendedName>
</protein>
<keyword evidence="7" id="KW-0456">Lyase</keyword>
<evidence type="ECO:0000256" key="10">
    <source>
        <dbReference type="ARBA" id="ARBA00023295"/>
    </source>
</evidence>
<evidence type="ECO:0000256" key="11">
    <source>
        <dbReference type="ARBA" id="ARBA00044632"/>
    </source>
</evidence>
<keyword evidence="4" id="KW-0227">DNA damage</keyword>
<reference evidence="13 14" key="2">
    <citation type="journal article" date="2007" name="BMC Biol.">
        <title>A 100%-complete sequence reveals unusually simple genomic features in the hot-spring red alga Cyanidioschyzon merolae.</title>
        <authorList>
            <person name="Nozaki H."/>
            <person name="Takano H."/>
            <person name="Misumi O."/>
            <person name="Terasawa K."/>
            <person name="Matsuzaki M."/>
            <person name="Maruyama S."/>
            <person name="Nishida K."/>
            <person name="Yagisawa F."/>
            <person name="Yoshida Y."/>
            <person name="Fujiwara T."/>
            <person name="Takio S."/>
            <person name="Tamura K."/>
            <person name="Chung S.J."/>
            <person name="Nakamura S."/>
            <person name="Kuroiwa H."/>
            <person name="Tanaka K."/>
            <person name="Sato N."/>
            <person name="Kuroiwa T."/>
        </authorList>
    </citation>
    <scope>NUCLEOTIDE SEQUENCE [LARGE SCALE GENOMIC DNA]</scope>
    <source>
        <strain evidence="13 14">10D</strain>
    </source>
</reference>
<dbReference type="FunFam" id="1.10.1670.10:FF:000005">
    <property type="entry name" value="N-glycosylase/DNA lyase OGG1"/>
    <property type="match status" value="1"/>
</dbReference>
<dbReference type="eggNOG" id="KOG2875">
    <property type="taxonomic scope" value="Eukaryota"/>
</dbReference>
<dbReference type="InterPro" id="IPR003265">
    <property type="entry name" value="HhH-GPD_domain"/>
</dbReference>
<dbReference type="SMART" id="SM00478">
    <property type="entry name" value="ENDO3c"/>
    <property type="match status" value="1"/>
</dbReference>
<keyword evidence="6" id="KW-0234">DNA repair</keyword>
<keyword evidence="9" id="KW-0511">Multifunctional enzyme</keyword>
<dbReference type="OMA" id="GYAQEYL"/>
<evidence type="ECO:0000256" key="8">
    <source>
        <dbReference type="ARBA" id="ARBA00023242"/>
    </source>
</evidence>
<evidence type="ECO:0000259" key="12">
    <source>
        <dbReference type="SMART" id="SM00478"/>
    </source>
</evidence>
<keyword evidence="5" id="KW-0378">Hydrolase</keyword>
<dbReference type="PANTHER" id="PTHR10242:SF2">
    <property type="entry name" value="N-GLYCOSYLASE_DNA LYASE"/>
    <property type="match status" value="1"/>
</dbReference>
<dbReference type="GO" id="GO:0005634">
    <property type="term" value="C:nucleus"/>
    <property type="evidence" value="ECO:0007669"/>
    <property type="project" value="UniProtKB-SubCell"/>
</dbReference>
<dbReference type="GO" id="GO:0140078">
    <property type="term" value="F:class I DNA-(apurinic or apyrimidinic site) endonuclease activity"/>
    <property type="evidence" value="ECO:0007669"/>
    <property type="project" value="UniProtKB-EC"/>
</dbReference>
<dbReference type="Gene3D" id="1.10.1670.10">
    <property type="entry name" value="Helix-hairpin-Helix base-excision DNA repair enzymes (C-terminal)"/>
    <property type="match status" value="1"/>
</dbReference>
<organism evidence="13 14">
    <name type="scientific">Cyanidioschyzon merolae (strain NIES-3377 / 10D)</name>
    <name type="common">Unicellular red alga</name>
    <dbReference type="NCBI Taxonomy" id="280699"/>
    <lineage>
        <taxon>Eukaryota</taxon>
        <taxon>Rhodophyta</taxon>
        <taxon>Bangiophyceae</taxon>
        <taxon>Cyanidiales</taxon>
        <taxon>Cyanidiaceae</taxon>
        <taxon>Cyanidioschyzon</taxon>
    </lineage>
</organism>
<dbReference type="EC" id="4.2.99.18" evidence="3"/>
<evidence type="ECO:0000256" key="3">
    <source>
        <dbReference type="ARBA" id="ARBA00012720"/>
    </source>
</evidence>
<dbReference type="Proteomes" id="UP000007014">
    <property type="component" value="Chromosome 12"/>
</dbReference>
<dbReference type="GO" id="GO:0034039">
    <property type="term" value="F:8-oxo-7,8-dihydroguanine DNA N-glycosylase activity"/>
    <property type="evidence" value="ECO:0007669"/>
    <property type="project" value="TreeGrafter"/>
</dbReference>
<dbReference type="EMBL" id="AP006494">
    <property type="protein sequence ID" value="BAM80835.1"/>
    <property type="molecule type" value="Genomic_DNA"/>
</dbReference>
<name>M1V5K6_CYAM1</name>
<dbReference type="GO" id="GO:0006289">
    <property type="term" value="P:nucleotide-excision repair"/>
    <property type="evidence" value="ECO:0007669"/>
    <property type="project" value="InterPro"/>
</dbReference>
<dbReference type="Pfam" id="PF07934">
    <property type="entry name" value="OGG_N"/>
    <property type="match status" value="1"/>
</dbReference>
<keyword evidence="10" id="KW-0326">Glycosidase</keyword>
<dbReference type="SUPFAM" id="SSF48150">
    <property type="entry name" value="DNA-glycosylase"/>
    <property type="match status" value="1"/>
</dbReference>
<reference evidence="13 14" key="1">
    <citation type="journal article" date="2004" name="Nature">
        <title>Genome sequence of the ultrasmall unicellular red alga Cyanidioschyzon merolae 10D.</title>
        <authorList>
            <person name="Matsuzaki M."/>
            <person name="Misumi O."/>
            <person name="Shin-i T."/>
            <person name="Maruyama S."/>
            <person name="Takahara M."/>
            <person name="Miyagishima S."/>
            <person name="Mori T."/>
            <person name="Nishida K."/>
            <person name="Yagisawa F."/>
            <person name="Nishida K."/>
            <person name="Yoshida Y."/>
            <person name="Nishimura Y."/>
            <person name="Nakao S."/>
            <person name="Kobayashi T."/>
            <person name="Momoyama Y."/>
            <person name="Higashiyama T."/>
            <person name="Minoda A."/>
            <person name="Sano M."/>
            <person name="Nomoto H."/>
            <person name="Oishi K."/>
            <person name="Hayashi H."/>
            <person name="Ohta F."/>
            <person name="Nishizaka S."/>
            <person name="Haga S."/>
            <person name="Miura S."/>
            <person name="Morishita T."/>
            <person name="Kabeya Y."/>
            <person name="Terasawa K."/>
            <person name="Suzuki Y."/>
            <person name="Ishii Y."/>
            <person name="Asakawa S."/>
            <person name="Takano H."/>
            <person name="Ohta N."/>
            <person name="Kuroiwa H."/>
            <person name="Tanaka K."/>
            <person name="Shimizu N."/>
            <person name="Sugano S."/>
            <person name="Sato N."/>
            <person name="Nozaki H."/>
            <person name="Ogasawara N."/>
            <person name="Kohara Y."/>
            <person name="Kuroiwa T."/>
        </authorList>
    </citation>
    <scope>NUCLEOTIDE SEQUENCE [LARGE SCALE GENOMIC DNA]</scope>
    <source>
        <strain evidence="13 14">10D</strain>
    </source>
</reference>
<evidence type="ECO:0000256" key="7">
    <source>
        <dbReference type="ARBA" id="ARBA00023239"/>
    </source>
</evidence>
<dbReference type="InterPro" id="IPR023170">
    <property type="entry name" value="HhH_base_excis_C"/>
</dbReference>
<accession>M1V5K6</accession>
<dbReference type="CDD" id="cd00056">
    <property type="entry name" value="ENDO3c"/>
    <property type="match status" value="1"/>
</dbReference>
<dbReference type="KEGG" id="cme:CYME_CML249C"/>
<dbReference type="Gene3D" id="3.30.310.40">
    <property type="match status" value="1"/>
</dbReference>
<dbReference type="OrthoDB" id="238681at2759"/>
<dbReference type="InterPro" id="IPR012904">
    <property type="entry name" value="OGG_N"/>
</dbReference>
<dbReference type="GeneID" id="16994676"/>
<evidence type="ECO:0000256" key="1">
    <source>
        <dbReference type="ARBA" id="ARBA00004123"/>
    </source>
</evidence>
<evidence type="ECO:0000256" key="4">
    <source>
        <dbReference type="ARBA" id="ARBA00022763"/>
    </source>
</evidence>
<proteinExistence type="inferred from homology"/>
<evidence type="ECO:0000256" key="9">
    <source>
        <dbReference type="ARBA" id="ARBA00023268"/>
    </source>
</evidence>
<sequence>MTRKRVEATVGFATTIISASVVRSESKLRAKRRLSKIALALRGSVASLGEAGPPHKTCFSPWYAIAVPVEELDLPLCLEAGQTFRWKQRENGLWCGVHAELAWNLYRPDATTLRYCYAPATVDPVRARLVLQDFLRLSDDAPSLVSLYEDWSSSDPHFRSVAPFFQGTRVLRQDPVECLFSFLCSSNNHIRRISGMVEFLARRYGRAIGSVPAGLADDEYYAFPSVAELAAQASVAELRANGFGYRAEFVVNTAKELESRGGNSYLRGLRSRENKDEVIRELVTLPGVGRKVASCIALLSLDCAHEVPVDTHVWQLTLRHYAPDWRTKSLTEKRHEEIGALFRERFGPLCGWAHQVLFIADLDAFQDRLPEALRAERTLARKRTRAAISARKPATPPAQRSE</sequence>
<dbReference type="Gene3D" id="1.10.340.30">
    <property type="entry name" value="Hypothetical protein, domain 2"/>
    <property type="match status" value="1"/>
</dbReference>
<dbReference type="HOGENOM" id="CLU_027543_1_2_1"/>
<dbReference type="PANTHER" id="PTHR10242">
    <property type="entry name" value="8-OXOGUANINE DNA GLYCOSYLASE"/>
    <property type="match status" value="1"/>
</dbReference>
<evidence type="ECO:0000256" key="5">
    <source>
        <dbReference type="ARBA" id="ARBA00022801"/>
    </source>
</evidence>
<dbReference type="Pfam" id="PF00730">
    <property type="entry name" value="HhH-GPD"/>
    <property type="match status" value="1"/>
</dbReference>
<evidence type="ECO:0000313" key="14">
    <source>
        <dbReference type="Proteomes" id="UP000007014"/>
    </source>
</evidence>
<gene>
    <name evidence="13" type="ORF">CYME_CML249C</name>
</gene>
<dbReference type="GO" id="GO:0003684">
    <property type="term" value="F:damaged DNA binding"/>
    <property type="evidence" value="ECO:0007669"/>
    <property type="project" value="InterPro"/>
</dbReference>
<evidence type="ECO:0000256" key="2">
    <source>
        <dbReference type="ARBA" id="ARBA00010679"/>
    </source>
</evidence>
<keyword evidence="14" id="KW-1185">Reference proteome</keyword>
<dbReference type="InterPro" id="IPR052054">
    <property type="entry name" value="Oxidative_DNA_repair_enzyme"/>
</dbReference>
<dbReference type="SUPFAM" id="SSF55945">
    <property type="entry name" value="TATA-box binding protein-like"/>
    <property type="match status" value="1"/>
</dbReference>
<keyword evidence="8" id="KW-0539">Nucleus</keyword>
<feature type="domain" description="HhH-GPD" evidence="12">
    <location>
        <begin position="184"/>
        <end position="362"/>
    </location>
</feature>
<comment type="catalytic activity">
    <reaction evidence="11">
        <text>2'-deoxyribonucleotide-(2'-deoxyribose 5'-phosphate)-2'-deoxyribonucleotide-DNA = a 3'-end 2'-deoxyribonucleotide-(2,3-dehydro-2,3-deoxyribose 5'-phosphate)-DNA + a 5'-end 5'-phospho-2'-deoxyribonucleoside-DNA + H(+)</text>
        <dbReference type="Rhea" id="RHEA:66592"/>
        <dbReference type="Rhea" id="RHEA-COMP:13180"/>
        <dbReference type="Rhea" id="RHEA-COMP:16897"/>
        <dbReference type="Rhea" id="RHEA-COMP:17067"/>
        <dbReference type="ChEBI" id="CHEBI:15378"/>
        <dbReference type="ChEBI" id="CHEBI:136412"/>
        <dbReference type="ChEBI" id="CHEBI:157695"/>
        <dbReference type="ChEBI" id="CHEBI:167181"/>
        <dbReference type="EC" id="4.2.99.18"/>
    </reaction>
</comment>
<dbReference type="AlphaFoldDB" id="M1V5K6"/>
<dbReference type="Gramene" id="CML249CT">
    <property type="protein sequence ID" value="CML249CT"/>
    <property type="gene ID" value="CML249C"/>
</dbReference>
<dbReference type="STRING" id="280699.M1V5K6"/>
<evidence type="ECO:0000256" key="6">
    <source>
        <dbReference type="ARBA" id="ARBA00023204"/>
    </source>
</evidence>
<comment type="similarity">
    <text evidence="2">Belongs to the type-1 OGG1 family.</text>
</comment>
<dbReference type="RefSeq" id="XP_005536871.1">
    <property type="nucleotide sequence ID" value="XM_005536814.1"/>
</dbReference>